<reference evidence="9 10" key="1">
    <citation type="submission" date="2019-09" db="EMBL/GenBank/DDBJ databases">
        <title>Photobacterium damselae subsp. damselae CDC-2227-81, a human clinical isolate.</title>
        <authorList>
            <person name="Osorio C.R."/>
        </authorList>
    </citation>
    <scope>NUCLEOTIDE SEQUENCE [LARGE SCALE GENOMIC DNA]</scope>
    <source>
        <strain evidence="9 10">CDC-2227-81</strain>
    </source>
</reference>
<keyword evidence="3 5" id="KW-0697">Rotamase</keyword>
<accession>A0A1C3E389</accession>
<dbReference type="GeneID" id="93399028"/>
<gene>
    <name evidence="9" type="primary">fkpA</name>
    <name evidence="9" type="ORF">F6450_10905</name>
</gene>
<dbReference type="PANTHER" id="PTHR43811:SF19">
    <property type="entry name" value="39 KDA FK506-BINDING NUCLEAR PROTEIN"/>
    <property type="match status" value="1"/>
</dbReference>
<dbReference type="GO" id="GO:0006457">
    <property type="term" value="P:protein folding"/>
    <property type="evidence" value="ECO:0007669"/>
    <property type="project" value="InterPro"/>
</dbReference>
<dbReference type="NCBIfam" id="NF008150">
    <property type="entry name" value="PRK10902.1"/>
    <property type="match status" value="1"/>
</dbReference>
<comment type="caution">
    <text evidence="9">The sequence shown here is derived from an EMBL/GenBank/DDBJ whole genome shotgun (WGS) entry which is preliminary data.</text>
</comment>
<feature type="compositionally biased region" description="Low complexity" evidence="7">
    <location>
        <begin position="278"/>
        <end position="290"/>
    </location>
</feature>
<dbReference type="FunFam" id="3.10.50.40:FF:000006">
    <property type="entry name" value="Peptidyl-prolyl cis-trans isomerase"/>
    <property type="match status" value="1"/>
</dbReference>
<evidence type="ECO:0000313" key="9">
    <source>
        <dbReference type="EMBL" id="KAB1180846.1"/>
    </source>
</evidence>
<evidence type="ECO:0000256" key="7">
    <source>
        <dbReference type="SAM" id="MobiDB-lite"/>
    </source>
</evidence>
<dbReference type="EC" id="5.2.1.8" evidence="6"/>
<evidence type="ECO:0000256" key="6">
    <source>
        <dbReference type="RuleBase" id="RU003915"/>
    </source>
</evidence>
<dbReference type="InterPro" id="IPR046357">
    <property type="entry name" value="PPIase_dom_sf"/>
</dbReference>
<evidence type="ECO:0000256" key="1">
    <source>
        <dbReference type="ARBA" id="ARBA00000971"/>
    </source>
</evidence>
<evidence type="ECO:0000256" key="4">
    <source>
        <dbReference type="ARBA" id="ARBA00023235"/>
    </source>
</evidence>
<dbReference type="InterPro" id="IPR001179">
    <property type="entry name" value="PPIase_FKBP_dom"/>
</dbReference>
<feature type="domain" description="PPIase FKBP-type" evidence="8">
    <location>
        <begin position="177"/>
        <end position="262"/>
    </location>
</feature>
<evidence type="ECO:0000313" key="10">
    <source>
        <dbReference type="Proteomes" id="UP000480943"/>
    </source>
</evidence>
<proteinExistence type="inferred from homology"/>
<keyword evidence="4 5" id="KW-0413">Isomerase</keyword>
<dbReference type="GO" id="GO:0003755">
    <property type="term" value="F:peptidyl-prolyl cis-trans isomerase activity"/>
    <property type="evidence" value="ECO:0007669"/>
    <property type="project" value="UniProtKB-UniRule"/>
</dbReference>
<comment type="similarity">
    <text evidence="2 6">Belongs to the FKBP-type PPIase family.</text>
</comment>
<feature type="compositionally biased region" description="Basic and acidic residues" evidence="7">
    <location>
        <begin position="266"/>
        <end position="277"/>
    </location>
</feature>
<dbReference type="Proteomes" id="UP000480943">
    <property type="component" value="Unassembled WGS sequence"/>
</dbReference>
<dbReference type="AlphaFoldDB" id="A0A1C3E389"/>
<name>A0A1C3E389_PHODD</name>
<dbReference type="PROSITE" id="PS50059">
    <property type="entry name" value="FKBP_PPIASE"/>
    <property type="match status" value="1"/>
</dbReference>
<dbReference type="Gene3D" id="3.10.50.40">
    <property type="match status" value="1"/>
</dbReference>
<dbReference type="Gene3D" id="1.10.287.460">
    <property type="entry name" value="Peptidyl-prolyl cis-trans isomerase, FKBP-type, N-terminal domain"/>
    <property type="match status" value="1"/>
</dbReference>
<dbReference type="InterPro" id="IPR036944">
    <property type="entry name" value="PPIase_FKBP_N_sf"/>
</dbReference>
<protein>
    <recommendedName>
        <fullName evidence="6">Peptidyl-prolyl cis-trans isomerase</fullName>
        <ecNumber evidence="6">5.2.1.8</ecNumber>
    </recommendedName>
</protein>
<dbReference type="EMBL" id="VZUQ01000059">
    <property type="protein sequence ID" value="KAB1180846.1"/>
    <property type="molecule type" value="Genomic_DNA"/>
</dbReference>
<comment type="catalytic activity">
    <reaction evidence="1 5 6">
        <text>[protein]-peptidylproline (omega=180) = [protein]-peptidylproline (omega=0)</text>
        <dbReference type="Rhea" id="RHEA:16237"/>
        <dbReference type="Rhea" id="RHEA-COMP:10747"/>
        <dbReference type="Rhea" id="RHEA-COMP:10748"/>
        <dbReference type="ChEBI" id="CHEBI:83833"/>
        <dbReference type="ChEBI" id="CHEBI:83834"/>
        <dbReference type="EC" id="5.2.1.8"/>
    </reaction>
</comment>
<dbReference type="RefSeq" id="WP_065172406.1">
    <property type="nucleotide sequence ID" value="NZ_AP026780.1"/>
</dbReference>
<feature type="region of interest" description="Disordered" evidence="7">
    <location>
        <begin position="266"/>
        <end position="290"/>
    </location>
</feature>
<dbReference type="Pfam" id="PF00254">
    <property type="entry name" value="FKBP_C"/>
    <property type="match status" value="1"/>
</dbReference>
<evidence type="ECO:0000256" key="5">
    <source>
        <dbReference type="PROSITE-ProRule" id="PRU00277"/>
    </source>
</evidence>
<organism evidence="9 10">
    <name type="scientific">Photobacterium damselae subsp. damselae</name>
    <name type="common">Listonella damsela</name>
    <dbReference type="NCBI Taxonomy" id="85581"/>
    <lineage>
        <taxon>Bacteria</taxon>
        <taxon>Pseudomonadati</taxon>
        <taxon>Pseudomonadota</taxon>
        <taxon>Gammaproteobacteria</taxon>
        <taxon>Vibrionales</taxon>
        <taxon>Vibrionaceae</taxon>
        <taxon>Photobacterium</taxon>
    </lineage>
</organism>
<dbReference type="PROSITE" id="PS51257">
    <property type="entry name" value="PROKAR_LIPOPROTEIN"/>
    <property type="match status" value="1"/>
</dbReference>
<evidence type="ECO:0000256" key="2">
    <source>
        <dbReference type="ARBA" id="ARBA00006577"/>
    </source>
</evidence>
<dbReference type="KEGG" id="pds:CAY62_13005"/>
<evidence type="ECO:0000256" key="3">
    <source>
        <dbReference type="ARBA" id="ARBA00023110"/>
    </source>
</evidence>
<evidence type="ECO:0000259" key="8">
    <source>
        <dbReference type="PROSITE" id="PS50059"/>
    </source>
</evidence>
<sequence length="290" mass="31290">MKPVLKMSVLAATIFLAVGCQDENKADTKPAEPVKAEQTVSAAAPAEKATAVEFKTEDQKAAYAIGASLAQYLAANLDQQQELGIKLDRKDVLAGVEDVFADKSRLTPEQTQQALQELDKRVSEIVQQKAKQESEQNLKAGTEFREKFAKEQGVVTTKSGLMYKIEKEGTGPKPVATDTVEVHYKGTLIDGTEFDSSYKRNQTATFPLNQVIPGWTEGVQLMPVGSKFEFVIPPQLAYGSQANPSIPANSTLVFQVELVGIKGKTEKPATEAAKEVTKAASQAESAAKAQ</sequence>
<dbReference type="Pfam" id="PF01346">
    <property type="entry name" value="FKBP_N"/>
    <property type="match status" value="1"/>
</dbReference>
<dbReference type="PANTHER" id="PTHR43811">
    <property type="entry name" value="FKBP-TYPE PEPTIDYL-PROLYL CIS-TRANS ISOMERASE FKPA"/>
    <property type="match status" value="1"/>
</dbReference>
<dbReference type="InterPro" id="IPR000774">
    <property type="entry name" value="PPIase_FKBP_N"/>
</dbReference>
<dbReference type="SUPFAM" id="SSF54534">
    <property type="entry name" value="FKBP-like"/>
    <property type="match status" value="1"/>
</dbReference>